<dbReference type="EMBL" id="JAVLVT010000002">
    <property type="protein sequence ID" value="MDS1269906.1"/>
    <property type="molecule type" value="Genomic_DNA"/>
</dbReference>
<feature type="domain" description="Response regulatory" evidence="3">
    <location>
        <begin position="6"/>
        <end position="123"/>
    </location>
</feature>
<evidence type="ECO:0000256" key="1">
    <source>
        <dbReference type="ARBA" id="ARBA00022553"/>
    </source>
</evidence>
<dbReference type="InterPro" id="IPR001789">
    <property type="entry name" value="Sig_transdc_resp-reg_receiver"/>
</dbReference>
<dbReference type="PROSITE" id="PS50110">
    <property type="entry name" value="RESPONSE_REGULATORY"/>
    <property type="match status" value="1"/>
</dbReference>
<evidence type="ECO:0000313" key="4">
    <source>
        <dbReference type="EMBL" id="MDS1269906.1"/>
    </source>
</evidence>
<dbReference type="Gene3D" id="3.40.50.2300">
    <property type="match status" value="1"/>
</dbReference>
<protein>
    <submittedName>
        <fullName evidence="4">Response regulator</fullName>
    </submittedName>
</protein>
<gene>
    <name evidence="4" type="ORF">RIF23_06315</name>
</gene>
<dbReference type="RefSeq" id="WP_310911435.1">
    <property type="nucleotide sequence ID" value="NZ_JAVLVT010000002.1"/>
</dbReference>
<dbReference type="Pfam" id="PF00072">
    <property type="entry name" value="Response_reg"/>
    <property type="match status" value="1"/>
</dbReference>
<dbReference type="SMART" id="SM00448">
    <property type="entry name" value="REC"/>
    <property type="match status" value="1"/>
</dbReference>
<evidence type="ECO:0000313" key="5">
    <source>
        <dbReference type="Proteomes" id="UP001250214"/>
    </source>
</evidence>
<dbReference type="Proteomes" id="UP001250214">
    <property type="component" value="Unassembled WGS sequence"/>
</dbReference>
<comment type="caution">
    <text evidence="4">The sequence shown here is derived from an EMBL/GenBank/DDBJ whole genome shotgun (WGS) entry which is preliminary data.</text>
</comment>
<dbReference type="SUPFAM" id="SSF52172">
    <property type="entry name" value="CheY-like"/>
    <property type="match status" value="1"/>
</dbReference>
<feature type="modified residue" description="4-aspartylphosphate" evidence="2">
    <location>
        <position position="55"/>
    </location>
</feature>
<dbReference type="PANTHER" id="PTHR44591">
    <property type="entry name" value="STRESS RESPONSE REGULATOR PROTEIN 1"/>
    <property type="match status" value="1"/>
</dbReference>
<accession>A0ABU2H3M9</accession>
<evidence type="ECO:0000256" key="2">
    <source>
        <dbReference type="PROSITE-ProRule" id="PRU00169"/>
    </source>
</evidence>
<evidence type="ECO:0000259" key="3">
    <source>
        <dbReference type="PROSITE" id="PS50110"/>
    </source>
</evidence>
<proteinExistence type="predicted"/>
<sequence>MPEKANILLVDDREDNLISLEAALTALDQNLVRASSGEAALKALLEREFAVILLDVMMPGMDGFETAAHIKQRERTKDIPIIFLTGAEIARHQVFRGYSTRSIDYLTKPFDPSVLQAKVEVFIELYQTRQRLREQSRLLHDLLGESPGAADSQALLGELEARVTTIRTALSAARQELPTAGPVASTLVHDLEQPVSDLAALVRTLRGDDGPSSMESGTS</sequence>
<name>A0ABU2H3M9_9ACTN</name>
<organism evidence="4 5">
    <name type="scientific">Lipingzhangella rawalii</name>
    <dbReference type="NCBI Taxonomy" id="2055835"/>
    <lineage>
        <taxon>Bacteria</taxon>
        <taxon>Bacillati</taxon>
        <taxon>Actinomycetota</taxon>
        <taxon>Actinomycetes</taxon>
        <taxon>Streptosporangiales</taxon>
        <taxon>Nocardiopsidaceae</taxon>
        <taxon>Lipingzhangella</taxon>
    </lineage>
</organism>
<dbReference type="PANTHER" id="PTHR44591:SF3">
    <property type="entry name" value="RESPONSE REGULATORY DOMAIN-CONTAINING PROTEIN"/>
    <property type="match status" value="1"/>
</dbReference>
<keyword evidence="1 2" id="KW-0597">Phosphoprotein</keyword>
<dbReference type="InterPro" id="IPR050595">
    <property type="entry name" value="Bact_response_regulator"/>
</dbReference>
<keyword evidence="5" id="KW-1185">Reference proteome</keyword>
<dbReference type="InterPro" id="IPR011006">
    <property type="entry name" value="CheY-like_superfamily"/>
</dbReference>
<reference evidence="5" key="1">
    <citation type="submission" date="2023-07" db="EMBL/GenBank/DDBJ databases">
        <title>Novel species in the genus Lipingzhangella isolated from Sambhar Salt Lake.</title>
        <authorList>
            <person name="Jiya N."/>
            <person name="Kajale S."/>
            <person name="Sharma A."/>
        </authorList>
    </citation>
    <scope>NUCLEOTIDE SEQUENCE [LARGE SCALE GENOMIC DNA]</scope>
    <source>
        <strain evidence="5">LS1_29</strain>
    </source>
</reference>